<accession>A0A8X7XPB2</accession>
<dbReference type="Proteomes" id="UP000886885">
    <property type="component" value="Chromosome 19D"/>
</dbReference>
<organism evidence="2 3">
    <name type="scientific">Populus tomentosa</name>
    <name type="common">Chinese white poplar</name>
    <dbReference type="NCBI Taxonomy" id="118781"/>
    <lineage>
        <taxon>Eukaryota</taxon>
        <taxon>Viridiplantae</taxon>
        <taxon>Streptophyta</taxon>
        <taxon>Embryophyta</taxon>
        <taxon>Tracheophyta</taxon>
        <taxon>Spermatophyta</taxon>
        <taxon>Magnoliopsida</taxon>
        <taxon>eudicotyledons</taxon>
        <taxon>Gunneridae</taxon>
        <taxon>Pentapetalae</taxon>
        <taxon>rosids</taxon>
        <taxon>fabids</taxon>
        <taxon>Malpighiales</taxon>
        <taxon>Salicaceae</taxon>
        <taxon>Saliceae</taxon>
        <taxon>Populus</taxon>
    </lineage>
</organism>
<protein>
    <submittedName>
        <fullName evidence="2">Uncharacterized protein</fullName>
    </submittedName>
</protein>
<proteinExistence type="predicted"/>
<evidence type="ECO:0000256" key="1">
    <source>
        <dbReference type="SAM" id="MobiDB-lite"/>
    </source>
</evidence>
<feature type="region of interest" description="Disordered" evidence="1">
    <location>
        <begin position="1"/>
        <end position="62"/>
    </location>
</feature>
<reference evidence="2" key="1">
    <citation type="journal article" date="2020" name="bioRxiv">
        <title>Hybrid origin of Populus tomentosa Carr. identified through genome sequencing and phylogenomic analysis.</title>
        <authorList>
            <person name="An X."/>
            <person name="Gao K."/>
            <person name="Chen Z."/>
            <person name="Li J."/>
            <person name="Yang X."/>
            <person name="Yang X."/>
            <person name="Zhou J."/>
            <person name="Guo T."/>
            <person name="Zhao T."/>
            <person name="Huang S."/>
            <person name="Miao D."/>
            <person name="Khan W.U."/>
            <person name="Rao P."/>
            <person name="Ye M."/>
            <person name="Lei B."/>
            <person name="Liao W."/>
            <person name="Wang J."/>
            <person name="Ji L."/>
            <person name="Li Y."/>
            <person name="Guo B."/>
            <person name="Mustafa N.S."/>
            <person name="Li S."/>
            <person name="Yun Q."/>
            <person name="Keller S.R."/>
            <person name="Mao J."/>
            <person name="Zhang R."/>
            <person name="Strauss S.H."/>
        </authorList>
    </citation>
    <scope>NUCLEOTIDE SEQUENCE</scope>
    <source>
        <strain evidence="2">GM15</strain>
        <tissue evidence="2">Leaf</tissue>
    </source>
</reference>
<gene>
    <name evidence="2" type="ORF">POTOM_059313</name>
</gene>
<sequence>MASRNAGPITPDHPPSSPSSSSRGIIVEDVLGGHSISTGGHHMDTADVMEDSDGKNGPQSSSHEALLFATCATVQLVLLEAPN</sequence>
<dbReference type="EMBL" id="JAAWWB010000038">
    <property type="protein sequence ID" value="KAG6737783.1"/>
    <property type="molecule type" value="Genomic_DNA"/>
</dbReference>
<comment type="caution">
    <text evidence="2">The sequence shown here is derived from an EMBL/GenBank/DDBJ whole genome shotgun (WGS) entry which is preliminary data.</text>
</comment>
<dbReference type="AlphaFoldDB" id="A0A8X7XPB2"/>
<keyword evidence="3" id="KW-1185">Reference proteome</keyword>
<evidence type="ECO:0000313" key="2">
    <source>
        <dbReference type="EMBL" id="KAG6737783.1"/>
    </source>
</evidence>
<name>A0A8X7XPB2_POPTO</name>
<evidence type="ECO:0000313" key="3">
    <source>
        <dbReference type="Proteomes" id="UP000886885"/>
    </source>
</evidence>